<keyword evidence="3" id="KW-1185">Reference proteome</keyword>
<dbReference type="Proteomes" id="UP000799640">
    <property type="component" value="Unassembled WGS sequence"/>
</dbReference>
<evidence type="ECO:0000256" key="1">
    <source>
        <dbReference type="SAM" id="MobiDB-lite"/>
    </source>
</evidence>
<gene>
    <name evidence="2" type="ORF">EJ06DRAFT_263542</name>
</gene>
<reference evidence="2" key="1">
    <citation type="journal article" date="2020" name="Stud. Mycol.">
        <title>101 Dothideomycetes genomes: a test case for predicting lifestyles and emergence of pathogens.</title>
        <authorList>
            <person name="Haridas S."/>
            <person name="Albert R."/>
            <person name="Binder M."/>
            <person name="Bloem J."/>
            <person name="Labutti K."/>
            <person name="Salamov A."/>
            <person name="Andreopoulos B."/>
            <person name="Baker S."/>
            <person name="Barry K."/>
            <person name="Bills G."/>
            <person name="Bluhm B."/>
            <person name="Cannon C."/>
            <person name="Castanera R."/>
            <person name="Culley D."/>
            <person name="Daum C."/>
            <person name="Ezra D."/>
            <person name="Gonzalez J."/>
            <person name="Henrissat B."/>
            <person name="Kuo A."/>
            <person name="Liang C."/>
            <person name="Lipzen A."/>
            <person name="Lutzoni F."/>
            <person name="Magnuson J."/>
            <person name="Mondo S."/>
            <person name="Nolan M."/>
            <person name="Ohm R."/>
            <person name="Pangilinan J."/>
            <person name="Park H.-J."/>
            <person name="Ramirez L."/>
            <person name="Alfaro M."/>
            <person name="Sun H."/>
            <person name="Tritt A."/>
            <person name="Yoshinaga Y."/>
            <person name="Zwiers L.-H."/>
            <person name="Turgeon B."/>
            <person name="Goodwin S."/>
            <person name="Spatafora J."/>
            <person name="Crous P."/>
            <person name="Grigoriev I."/>
        </authorList>
    </citation>
    <scope>NUCLEOTIDE SEQUENCE</scope>
    <source>
        <strain evidence="2">CBS 262.69</strain>
    </source>
</reference>
<proteinExistence type="predicted"/>
<evidence type="ECO:0000313" key="2">
    <source>
        <dbReference type="EMBL" id="KAF2395777.1"/>
    </source>
</evidence>
<organism evidence="2 3">
    <name type="scientific">Trichodelitschia bisporula</name>
    <dbReference type="NCBI Taxonomy" id="703511"/>
    <lineage>
        <taxon>Eukaryota</taxon>
        <taxon>Fungi</taxon>
        <taxon>Dikarya</taxon>
        <taxon>Ascomycota</taxon>
        <taxon>Pezizomycotina</taxon>
        <taxon>Dothideomycetes</taxon>
        <taxon>Dothideomycetes incertae sedis</taxon>
        <taxon>Phaeotrichales</taxon>
        <taxon>Phaeotrichaceae</taxon>
        <taxon>Trichodelitschia</taxon>
    </lineage>
</organism>
<protein>
    <submittedName>
        <fullName evidence="2">Uncharacterized protein</fullName>
    </submittedName>
</protein>
<dbReference type="EMBL" id="ML996711">
    <property type="protein sequence ID" value="KAF2395777.1"/>
    <property type="molecule type" value="Genomic_DNA"/>
</dbReference>
<name>A0A6G1HIV6_9PEZI</name>
<feature type="region of interest" description="Disordered" evidence="1">
    <location>
        <begin position="1"/>
        <end position="101"/>
    </location>
</feature>
<accession>A0A6G1HIV6</accession>
<dbReference type="AlphaFoldDB" id="A0A6G1HIV6"/>
<sequence>MPATPRSPFRPTDRTLQYPMESTPMPLTPRRSLGPHLDAPLEPAPIPATPRRPFPSTDRTLQDPIEPTPMPTNPRRLFRPTDRNLDAPTQSAEGAPRRPFRRPFRLELMDRTLEAPVEPASISKLFPRLRWCDTCFRLYKMCGYALIPRN</sequence>
<feature type="compositionally biased region" description="Pro residues" evidence="1">
    <location>
        <begin position="42"/>
        <end position="53"/>
    </location>
</feature>
<evidence type="ECO:0000313" key="3">
    <source>
        <dbReference type="Proteomes" id="UP000799640"/>
    </source>
</evidence>